<keyword evidence="1" id="KW-0802">TPR repeat</keyword>
<dbReference type="Proteomes" id="UP001234581">
    <property type="component" value="Unassembled WGS sequence"/>
</dbReference>
<dbReference type="Gene3D" id="1.25.40.10">
    <property type="entry name" value="Tetratricopeptide repeat domain"/>
    <property type="match status" value="1"/>
</dbReference>
<reference evidence="2 3" key="1">
    <citation type="submission" date="2023-03" db="EMBL/GenBank/DDBJ databases">
        <title>Genome sequence of Lichtheimia ornata CBS 291.66.</title>
        <authorList>
            <person name="Mohabir J.T."/>
            <person name="Shea T.P."/>
            <person name="Kurbessoian T."/>
            <person name="Berby B."/>
            <person name="Fontaine J."/>
            <person name="Livny J."/>
            <person name="Gnirke A."/>
            <person name="Stajich J.E."/>
            <person name="Cuomo C.A."/>
        </authorList>
    </citation>
    <scope>NUCLEOTIDE SEQUENCE [LARGE SCALE GENOMIC DNA]</scope>
    <source>
        <strain evidence="2">CBS 291.66</strain>
    </source>
</reference>
<accession>A0AAD7USG1</accession>
<comment type="caution">
    <text evidence="2">The sequence shown here is derived from an EMBL/GenBank/DDBJ whole genome shotgun (WGS) entry which is preliminary data.</text>
</comment>
<evidence type="ECO:0000313" key="2">
    <source>
        <dbReference type="EMBL" id="KAJ8652390.1"/>
    </source>
</evidence>
<evidence type="ECO:0000313" key="3">
    <source>
        <dbReference type="Proteomes" id="UP001234581"/>
    </source>
</evidence>
<dbReference type="InterPro" id="IPR011990">
    <property type="entry name" value="TPR-like_helical_dom_sf"/>
</dbReference>
<evidence type="ECO:0008006" key="4">
    <source>
        <dbReference type="Google" id="ProtNLM"/>
    </source>
</evidence>
<dbReference type="InterPro" id="IPR032675">
    <property type="entry name" value="LRR_dom_sf"/>
</dbReference>
<dbReference type="PANTHER" id="PTHR38926">
    <property type="entry name" value="F-BOX DOMAIN CONTAINING PROTEIN, EXPRESSED"/>
    <property type="match status" value="1"/>
</dbReference>
<evidence type="ECO:0000256" key="1">
    <source>
        <dbReference type="PROSITE-ProRule" id="PRU00339"/>
    </source>
</evidence>
<dbReference type="RefSeq" id="XP_058337304.1">
    <property type="nucleotide sequence ID" value="XM_058491921.1"/>
</dbReference>
<dbReference type="GeneID" id="83219360"/>
<dbReference type="SUPFAM" id="SSF48452">
    <property type="entry name" value="TPR-like"/>
    <property type="match status" value="1"/>
</dbReference>
<name>A0AAD7USG1_9FUNG</name>
<dbReference type="EMBL" id="JARTCD010000106">
    <property type="protein sequence ID" value="KAJ8652390.1"/>
    <property type="molecule type" value="Genomic_DNA"/>
</dbReference>
<gene>
    <name evidence="2" type="ORF">O0I10_011970</name>
</gene>
<dbReference type="InterPro" id="IPR019734">
    <property type="entry name" value="TPR_rpt"/>
</dbReference>
<dbReference type="AlphaFoldDB" id="A0AAD7USG1"/>
<dbReference type="PROSITE" id="PS50005">
    <property type="entry name" value="TPR"/>
    <property type="match status" value="1"/>
</dbReference>
<dbReference type="SUPFAM" id="SSF52058">
    <property type="entry name" value="L domain-like"/>
    <property type="match status" value="1"/>
</dbReference>
<proteinExistence type="predicted"/>
<keyword evidence="3" id="KW-1185">Reference proteome</keyword>
<protein>
    <recommendedName>
        <fullName evidence="4">F-box domain-containing protein</fullName>
    </recommendedName>
</protein>
<feature type="repeat" description="TPR" evidence="1">
    <location>
        <begin position="78"/>
        <end position="111"/>
    </location>
</feature>
<dbReference type="Gene3D" id="3.80.10.10">
    <property type="entry name" value="Ribonuclease Inhibitor"/>
    <property type="match status" value="2"/>
</dbReference>
<sequence>MTTVESIAWTELLKATITTAQHGNDGNRIATATETLQQTAHQFVKVLNERAKLLANSAQFERALRDAAAIRTISPGSGFGYLCMGDVYCQQGHHAAAISIYDRGLEAVPESDAYYHQLQQHRMTAINISNKRVDFISQLPLDIVIINIIPRIEPKLYSHSLYGPLYVSRTWRERFLQHPDGLDYHFDDAEATFKAGHDQLVRFAPYVQSLDVSMKDVDLDELFSRAHFSSLKVLDIMCNPSTPFRPLISGLQMIADSLTHLYIMDGHCLELCDILESCPNLVSLSMDEVGVDVPLPPSARYPKLTHLAIHNVSDIPLDDDAIEDILSRLPSLLSFEITPKADSSLLPILHELCPYLQRLYFGDRSFRADKIDVHPNRKGITLARFHGFKDFYVQDHLIQFFLTHRNTLETFDCDGDIIRHYDALWELSDGRILQIGDRRGKILENDPTQSDTSLIRLASIRFAEFCSSSCNPFISWIVLNAPNLTTISIKESLFQPEIANVMTKSKKLSKLEITRPWEDQYIFGEEDNEGIVQFLEYHIAMGDQSTLQEITICTGMSLTISETSISRIARLPCLKTLELIAYHIPKECTSALAGCSSLQKLTLGGRRATFADDLMMPLSTLPNLKCLRIRAESLSEVDLVALTTFPRLEQLYLECAVPDSIMARLRKHIPKIIIQ</sequence>
<dbReference type="PANTHER" id="PTHR38926:SF5">
    <property type="entry name" value="F-BOX AND LEUCINE-RICH REPEAT PROTEIN 6"/>
    <property type="match status" value="1"/>
</dbReference>
<organism evidence="2 3">
    <name type="scientific">Lichtheimia ornata</name>
    <dbReference type="NCBI Taxonomy" id="688661"/>
    <lineage>
        <taxon>Eukaryota</taxon>
        <taxon>Fungi</taxon>
        <taxon>Fungi incertae sedis</taxon>
        <taxon>Mucoromycota</taxon>
        <taxon>Mucoromycotina</taxon>
        <taxon>Mucoromycetes</taxon>
        <taxon>Mucorales</taxon>
        <taxon>Lichtheimiaceae</taxon>
        <taxon>Lichtheimia</taxon>
    </lineage>
</organism>